<feature type="region of interest" description="Disordered" evidence="1">
    <location>
        <begin position="306"/>
        <end position="332"/>
    </location>
</feature>
<proteinExistence type="predicted"/>
<dbReference type="EMBL" id="JBHTBS010000013">
    <property type="protein sequence ID" value="MFC7339201.1"/>
    <property type="molecule type" value="Genomic_DNA"/>
</dbReference>
<protein>
    <recommendedName>
        <fullName evidence="4">Molecular chaperone</fullName>
    </recommendedName>
</protein>
<evidence type="ECO:0008006" key="4">
    <source>
        <dbReference type="Google" id="ProtNLM"/>
    </source>
</evidence>
<sequence length="332" mass="36752">MLRSFRRPKGGWMAENSRNFTLPGEIRWIDVAQPVRYGFGRMIGHRILITLAILLGFAASASSQVTVDLKFPKSSYLHGENVLVAVSITNMSGQDLVFQGSEREPWIDFMVNSGRGVPLTPVARPAFGVVKIPAGKTVARSVELNKLYSLNDLGNYSVYAIVRPPGRQGAGFQSQRHLFTVSTAKPYWSQVVGVPGKAGQSREYRLIQFTGGRKLMLYVQVADAKTGHVLRTHGLGESLFFRKPTITVDGALTMHVLYLATPEIWGHVRVNPDGEFLGRDLFKNSEYGDPSLIKLQDGTVRVNGGIPYDPKAEAEREAQSRKASDRPAFIYE</sequence>
<evidence type="ECO:0000313" key="3">
    <source>
        <dbReference type="Proteomes" id="UP001596472"/>
    </source>
</evidence>
<evidence type="ECO:0000256" key="1">
    <source>
        <dbReference type="SAM" id="MobiDB-lite"/>
    </source>
</evidence>
<accession>A0ABW2LEI8</accession>
<name>A0ABW2LEI8_9BACT</name>
<dbReference type="RefSeq" id="WP_379715561.1">
    <property type="nucleotide sequence ID" value="NZ_JBHTBS010000013.1"/>
</dbReference>
<evidence type="ECO:0000313" key="2">
    <source>
        <dbReference type="EMBL" id="MFC7339201.1"/>
    </source>
</evidence>
<gene>
    <name evidence="2" type="ORF">ACFQY0_18550</name>
</gene>
<organism evidence="2 3">
    <name type="scientific">Haloferula chungangensis</name>
    <dbReference type="NCBI Taxonomy" id="1048331"/>
    <lineage>
        <taxon>Bacteria</taxon>
        <taxon>Pseudomonadati</taxon>
        <taxon>Verrucomicrobiota</taxon>
        <taxon>Verrucomicrobiia</taxon>
        <taxon>Verrucomicrobiales</taxon>
        <taxon>Verrucomicrobiaceae</taxon>
        <taxon>Haloferula</taxon>
    </lineage>
</organism>
<keyword evidence="3" id="KW-1185">Reference proteome</keyword>
<comment type="caution">
    <text evidence="2">The sequence shown here is derived from an EMBL/GenBank/DDBJ whole genome shotgun (WGS) entry which is preliminary data.</text>
</comment>
<reference evidence="3" key="1">
    <citation type="journal article" date="2019" name="Int. J. Syst. Evol. Microbiol.">
        <title>The Global Catalogue of Microorganisms (GCM) 10K type strain sequencing project: providing services to taxonomists for standard genome sequencing and annotation.</title>
        <authorList>
            <consortium name="The Broad Institute Genomics Platform"/>
            <consortium name="The Broad Institute Genome Sequencing Center for Infectious Disease"/>
            <person name="Wu L."/>
            <person name="Ma J."/>
        </authorList>
    </citation>
    <scope>NUCLEOTIDE SEQUENCE [LARGE SCALE GENOMIC DNA]</scope>
    <source>
        <strain evidence="3">CGMCC 4.1467</strain>
    </source>
</reference>
<feature type="compositionally biased region" description="Basic and acidic residues" evidence="1">
    <location>
        <begin position="310"/>
        <end position="325"/>
    </location>
</feature>
<dbReference type="Proteomes" id="UP001596472">
    <property type="component" value="Unassembled WGS sequence"/>
</dbReference>